<dbReference type="OMA" id="NWFTPYI"/>
<evidence type="ECO:0000313" key="6">
    <source>
        <dbReference type="Proteomes" id="UP000028545"/>
    </source>
</evidence>
<evidence type="ECO:0000259" key="4">
    <source>
        <dbReference type="Pfam" id="PF07992"/>
    </source>
</evidence>
<keyword evidence="6" id="KW-1185">Reference proteome</keyword>
<dbReference type="RefSeq" id="XP_016645306.1">
    <property type="nucleotide sequence ID" value="XM_016785009.1"/>
</dbReference>
<protein>
    <submittedName>
        <fullName evidence="5">Thioredoxin reductase</fullName>
    </submittedName>
</protein>
<dbReference type="PANTHER" id="PTHR48105">
    <property type="entry name" value="THIOREDOXIN REDUCTASE 1-RELATED-RELATED"/>
    <property type="match status" value="1"/>
</dbReference>
<dbReference type="InterPro" id="IPR023753">
    <property type="entry name" value="FAD/NAD-binding_dom"/>
</dbReference>
<comment type="similarity">
    <text evidence="1">Belongs to the class-II pyridine nucleotide-disulfide oxidoreductase family.</text>
</comment>
<dbReference type="PRINTS" id="PR00469">
    <property type="entry name" value="PNDRDTASEII"/>
</dbReference>
<dbReference type="InterPro" id="IPR050097">
    <property type="entry name" value="Ferredoxin-NADP_redctase_2"/>
</dbReference>
<dbReference type="OrthoDB" id="10260355at2759"/>
<dbReference type="Gene3D" id="3.50.50.60">
    <property type="entry name" value="FAD/NAD(P)-binding domain"/>
    <property type="match status" value="2"/>
</dbReference>
<comment type="caution">
    <text evidence="5">The sequence shown here is derived from an EMBL/GenBank/DDBJ whole genome shotgun (WGS) entry which is preliminary data.</text>
</comment>
<dbReference type="AlphaFoldDB" id="A0A084GDU5"/>
<evidence type="ECO:0000256" key="1">
    <source>
        <dbReference type="ARBA" id="ARBA00009333"/>
    </source>
</evidence>
<dbReference type="SMR" id="A0A084GDU5"/>
<dbReference type="KEGG" id="sapo:SAPIO_CDS1830"/>
<dbReference type="GO" id="GO:0097237">
    <property type="term" value="P:cellular response to toxic substance"/>
    <property type="evidence" value="ECO:0007669"/>
    <property type="project" value="UniProtKB-ARBA"/>
</dbReference>
<evidence type="ECO:0000313" key="5">
    <source>
        <dbReference type="EMBL" id="KEZ45507.1"/>
    </source>
</evidence>
<keyword evidence="2" id="KW-0285">Flavoprotein</keyword>
<organism evidence="5 6">
    <name type="scientific">Pseudallescheria apiosperma</name>
    <name type="common">Scedosporium apiospermum</name>
    <dbReference type="NCBI Taxonomy" id="563466"/>
    <lineage>
        <taxon>Eukaryota</taxon>
        <taxon>Fungi</taxon>
        <taxon>Dikarya</taxon>
        <taxon>Ascomycota</taxon>
        <taxon>Pezizomycotina</taxon>
        <taxon>Sordariomycetes</taxon>
        <taxon>Hypocreomycetidae</taxon>
        <taxon>Microascales</taxon>
        <taxon>Microascaceae</taxon>
        <taxon>Scedosporium</taxon>
    </lineage>
</organism>
<dbReference type="Pfam" id="PF07992">
    <property type="entry name" value="Pyr_redox_2"/>
    <property type="match status" value="1"/>
</dbReference>
<keyword evidence="3" id="KW-0560">Oxidoreductase</keyword>
<dbReference type="HOGENOM" id="CLU_031864_5_0_1"/>
<evidence type="ECO:0000256" key="2">
    <source>
        <dbReference type="ARBA" id="ARBA00022630"/>
    </source>
</evidence>
<proteinExistence type="inferred from homology"/>
<feature type="domain" description="FAD/NAD(P)-binding" evidence="4">
    <location>
        <begin position="7"/>
        <end position="291"/>
    </location>
</feature>
<name>A0A084GDU5_PSEDA</name>
<dbReference type="SUPFAM" id="SSF51905">
    <property type="entry name" value="FAD/NAD(P)-binding domain"/>
    <property type="match status" value="1"/>
</dbReference>
<dbReference type="InterPro" id="IPR036188">
    <property type="entry name" value="FAD/NAD-bd_sf"/>
</dbReference>
<accession>A0A084GDU5</accession>
<dbReference type="PRINTS" id="PR00368">
    <property type="entry name" value="FADPNR"/>
</dbReference>
<gene>
    <name evidence="5" type="ORF">SAPIO_CDS1830</name>
</gene>
<sequence>MSINPLFDVIIVGGGAAGLATATGLARQLYNTVVFTNDNYRNARASHMHNFPTWDHQPPSAFRAKAKEDLLARYKTVQFESADITKVRKTDAGHFEATDAQGRSWTARKLVLAHGSEDSFPDIPGFTDCWAYGIYHCLFCHGYEERGRQSSGVLCIGPHSGNPAMALHQSHMARRLTENVTLYTNGNADLAAQLKELLEQDKDAKSGRIHVVDRKIAKFARGTNGESEVVLTFKDGESVTEGFLVHQPSSQAKGPFPQQLGLELTPSGDIQTTQPFGEASVPGVFAVGDWRLCDADQDRRAGGGDGCFGCWGAFVPTWGGVG</sequence>
<evidence type="ECO:0000256" key="3">
    <source>
        <dbReference type="ARBA" id="ARBA00023002"/>
    </source>
</evidence>
<dbReference type="EMBL" id="JOWA01000077">
    <property type="protein sequence ID" value="KEZ45507.1"/>
    <property type="molecule type" value="Genomic_DNA"/>
</dbReference>
<reference evidence="5 6" key="1">
    <citation type="journal article" date="2014" name="Genome Announc.">
        <title>Draft genome sequence of the pathogenic fungus Scedosporium apiospermum.</title>
        <authorList>
            <person name="Vandeputte P."/>
            <person name="Ghamrawi S."/>
            <person name="Rechenmann M."/>
            <person name="Iltis A."/>
            <person name="Giraud S."/>
            <person name="Fleury M."/>
            <person name="Thornton C."/>
            <person name="Delhaes L."/>
            <person name="Meyer W."/>
            <person name="Papon N."/>
            <person name="Bouchara J.P."/>
        </authorList>
    </citation>
    <scope>NUCLEOTIDE SEQUENCE [LARGE SCALE GENOMIC DNA]</scope>
    <source>
        <strain evidence="5 6">IHEM 14462</strain>
    </source>
</reference>
<dbReference type="VEuPathDB" id="FungiDB:SAPIO_CDS1830"/>
<dbReference type="GeneID" id="27720902"/>
<dbReference type="Proteomes" id="UP000028545">
    <property type="component" value="Unassembled WGS sequence"/>
</dbReference>
<dbReference type="GO" id="GO:0016491">
    <property type="term" value="F:oxidoreductase activity"/>
    <property type="evidence" value="ECO:0007669"/>
    <property type="project" value="UniProtKB-KW"/>
</dbReference>